<dbReference type="ESTHER" id="9fuso-a0a133zw46">
    <property type="family name" value="Carb_B_Bacteria"/>
</dbReference>
<dbReference type="STRING" id="157687.HMPREF3180_02268"/>
<name>A0A133ZW46_9FUSO</name>
<dbReference type="PATRIC" id="fig|157687.3.peg.2271"/>
<dbReference type="InterPro" id="IPR002018">
    <property type="entry name" value="CarbesteraseB"/>
</dbReference>
<dbReference type="Gene3D" id="3.40.50.1820">
    <property type="entry name" value="alpha/beta hydrolase"/>
    <property type="match status" value="1"/>
</dbReference>
<dbReference type="AlphaFoldDB" id="A0A133ZW46"/>
<keyword evidence="3" id="KW-0732">Signal</keyword>
<sequence>MKKMLLVALFLLQIGTGNLLFSETNENKNVVKKIENTVNQNTNTIATTESGKIQGFIQDEIYTYLGVPYARAERFMAPKKVEKWNGIKQTVTFGTYFSQSESMVSSEGWFAGPKLEMSENSHNLNIWTPGIKDGKKRPVMVWLHGGGFSSGSSAENYIFDGKNLSKKGDVVVVSVNHRLNSLGFLDLSAYGEKYKNSANAGIMDLVASLEWIRDNIEEFGGDPNNVTIFGESGGGAKVLTLMATPAAKGLFHKAISESGAVEEMGMTLLPEKTTRRVAELTLENLGLNAKNVDEIQKIPYEKVMEATEKALAKTAEEQGYKNVLTGQPGLDWAPKLDSYIPVEPVGEKYSEQSRDIPLLIGTNLTEWETMPFVLSNNKVENKNTFTNAEIKKKMREKYGDRAEAIAKEFKKAYPERKAVDALYVDALLRKQTLKTTRLKADQNGAPVYSYIFAWDNPMIDGMAMSFHTAEIPFVFNNIDKIEGLIKGRGKDAYKLAGKISQAWINFARTGNPNAEGLPKWEPYNRKNGTVMIFNDKSEIKHKHDEELMRLLAPGYNF</sequence>
<evidence type="ECO:0000313" key="5">
    <source>
        <dbReference type="EMBL" id="KXB59663.1"/>
    </source>
</evidence>
<dbReference type="GO" id="GO:0016787">
    <property type="term" value="F:hydrolase activity"/>
    <property type="evidence" value="ECO:0007669"/>
    <property type="project" value="UniProtKB-KW"/>
</dbReference>
<dbReference type="InterPro" id="IPR029058">
    <property type="entry name" value="AB_hydrolase_fold"/>
</dbReference>
<keyword evidence="2 3" id="KW-0378">Hydrolase</keyword>
<evidence type="ECO:0000256" key="2">
    <source>
        <dbReference type="ARBA" id="ARBA00022801"/>
    </source>
</evidence>
<dbReference type="SUPFAM" id="SSF53474">
    <property type="entry name" value="alpha/beta-Hydrolases"/>
    <property type="match status" value="1"/>
</dbReference>
<organism evidence="5 6">
    <name type="scientific">Leptotrichia wadei</name>
    <dbReference type="NCBI Taxonomy" id="157687"/>
    <lineage>
        <taxon>Bacteria</taxon>
        <taxon>Fusobacteriati</taxon>
        <taxon>Fusobacteriota</taxon>
        <taxon>Fusobacteriia</taxon>
        <taxon>Fusobacteriales</taxon>
        <taxon>Leptotrichiaceae</taxon>
        <taxon>Leptotrichia</taxon>
    </lineage>
</organism>
<dbReference type="OrthoDB" id="9775851at2"/>
<dbReference type="EMBL" id="LSDD01000168">
    <property type="protein sequence ID" value="KXB59663.1"/>
    <property type="molecule type" value="Genomic_DNA"/>
</dbReference>
<dbReference type="PANTHER" id="PTHR11559">
    <property type="entry name" value="CARBOXYLESTERASE"/>
    <property type="match status" value="1"/>
</dbReference>
<dbReference type="PROSITE" id="PS00122">
    <property type="entry name" value="CARBOXYLESTERASE_B_1"/>
    <property type="match status" value="1"/>
</dbReference>
<dbReference type="Pfam" id="PF00135">
    <property type="entry name" value="COesterase"/>
    <property type="match status" value="1"/>
</dbReference>
<gene>
    <name evidence="5" type="ORF">HMPREF3180_02268</name>
</gene>
<dbReference type="RefSeq" id="WP_060918704.1">
    <property type="nucleotide sequence ID" value="NZ_KQ960116.1"/>
</dbReference>
<protein>
    <recommendedName>
        <fullName evidence="3">Carboxylic ester hydrolase</fullName>
        <ecNumber evidence="3">3.1.1.-</ecNumber>
    </recommendedName>
</protein>
<evidence type="ECO:0000313" key="6">
    <source>
        <dbReference type="Proteomes" id="UP000070483"/>
    </source>
</evidence>
<dbReference type="EC" id="3.1.1.-" evidence="3"/>
<feature type="domain" description="Carboxylesterase type B" evidence="4">
    <location>
        <begin position="44"/>
        <end position="545"/>
    </location>
</feature>
<evidence type="ECO:0000256" key="3">
    <source>
        <dbReference type="RuleBase" id="RU361235"/>
    </source>
</evidence>
<comment type="similarity">
    <text evidence="1 3">Belongs to the type-B carboxylesterase/lipase family.</text>
</comment>
<feature type="chain" id="PRO_5007356550" description="Carboxylic ester hydrolase" evidence="3">
    <location>
        <begin position="22"/>
        <end position="557"/>
    </location>
</feature>
<evidence type="ECO:0000256" key="1">
    <source>
        <dbReference type="ARBA" id="ARBA00005964"/>
    </source>
</evidence>
<dbReference type="Proteomes" id="UP000070483">
    <property type="component" value="Unassembled WGS sequence"/>
</dbReference>
<reference evidence="6" key="1">
    <citation type="submission" date="2016-01" db="EMBL/GenBank/DDBJ databases">
        <authorList>
            <person name="Mitreva M."/>
            <person name="Pepin K.H."/>
            <person name="Mihindukulasuriya K.A."/>
            <person name="Fulton R."/>
            <person name="Fronick C."/>
            <person name="O'Laughlin M."/>
            <person name="Miner T."/>
            <person name="Herter B."/>
            <person name="Rosa B.A."/>
            <person name="Cordes M."/>
            <person name="Tomlinson C."/>
            <person name="Wollam A."/>
            <person name="Palsikar V.B."/>
            <person name="Mardis E.R."/>
            <person name="Wilson R.K."/>
        </authorList>
    </citation>
    <scope>NUCLEOTIDE SEQUENCE [LARGE SCALE GENOMIC DNA]</scope>
    <source>
        <strain evidence="6">KA00185</strain>
    </source>
</reference>
<comment type="caution">
    <text evidence="5">The sequence shown here is derived from an EMBL/GenBank/DDBJ whole genome shotgun (WGS) entry which is preliminary data.</text>
</comment>
<proteinExistence type="inferred from homology"/>
<keyword evidence="6" id="KW-1185">Reference proteome</keyword>
<feature type="signal peptide" evidence="3">
    <location>
        <begin position="1"/>
        <end position="21"/>
    </location>
</feature>
<dbReference type="InterPro" id="IPR019826">
    <property type="entry name" value="Carboxylesterase_B_AS"/>
</dbReference>
<dbReference type="InterPro" id="IPR050309">
    <property type="entry name" value="Type-B_Carboxylest/Lipase"/>
</dbReference>
<accession>A0A133ZW46</accession>
<evidence type="ECO:0000259" key="4">
    <source>
        <dbReference type="Pfam" id="PF00135"/>
    </source>
</evidence>